<evidence type="ECO:0000256" key="9">
    <source>
        <dbReference type="ARBA" id="ARBA00022989"/>
    </source>
</evidence>
<comment type="similarity">
    <text evidence="3 16">Belongs to the CDP-alcohol phosphatidyltransferase class-I family.</text>
</comment>
<evidence type="ECO:0000256" key="4">
    <source>
        <dbReference type="ARBA" id="ARBA00013170"/>
    </source>
</evidence>
<sequence>MWNIPNILTSFRIFLIPVMVYFYYLPADVYEWKYFATAFIFWFAAITDALDGYLARKLDQSTPFGAFFDPVADKVMVAVAFIVAVDDYTNAWVAVPAMIIVGREIVISALREWMAQMGHSGDVSVSMVGKFKTAAQMLALIGLLWHPNEYWVFEGWLLGPLLDYATWFFLYTATLLTVWSLFIYFKAAWPFISGKKD</sequence>
<comment type="pathway">
    <text evidence="2">Phospholipid metabolism; phosphatidylglycerol biosynthesis; phosphatidylglycerol from CDP-diacylglycerol: step 1/2.</text>
</comment>
<dbReference type="GO" id="GO:0008444">
    <property type="term" value="F:CDP-diacylglycerol-glycerol-3-phosphate 3-phosphatidyltransferase activity"/>
    <property type="evidence" value="ECO:0007669"/>
    <property type="project" value="UniProtKB-UniRule"/>
</dbReference>
<evidence type="ECO:0000256" key="17">
    <source>
        <dbReference type="SAM" id="Phobius"/>
    </source>
</evidence>
<feature type="transmembrane region" description="Helical" evidence="17">
    <location>
        <begin position="7"/>
        <end position="26"/>
    </location>
</feature>
<evidence type="ECO:0000256" key="7">
    <source>
        <dbReference type="ARBA" id="ARBA00022679"/>
    </source>
</evidence>
<feature type="transmembrane region" description="Helical" evidence="17">
    <location>
        <begin position="66"/>
        <end position="85"/>
    </location>
</feature>
<feature type="transmembrane region" description="Helical" evidence="17">
    <location>
        <begin position="32"/>
        <end position="54"/>
    </location>
</feature>
<gene>
    <name evidence="18" type="primary">pgsA</name>
    <name evidence="18" type="ORF">GNP35_06130</name>
</gene>
<dbReference type="PANTHER" id="PTHR14269">
    <property type="entry name" value="CDP-DIACYLGLYCEROL--GLYCEROL-3-PHOSPHATE 3-PHOSPHATIDYLTRANSFERASE-RELATED"/>
    <property type="match status" value="1"/>
</dbReference>
<keyword evidence="19" id="KW-1185">Reference proteome</keyword>
<evidence type="ECO:0000256" key="13">
    <source>
        <dbReference type="ARBA" id="ARBA00023264"/>
    </source>
</evidence>
<evidence type="ECO:0000256" key="11">
    <source>
        <dbReference type="ARBA" id="ARBA00023136"/>
    </source>
</evidence>
<dbReference type="InterPro" id="IPR000462">
    <property type="entry name" value="CDP-OH_P_trans"/>
</dbReference>
<evidence type="ECO:0000256" key="14">
    <source>
        <dbReference type="ARBA" id="ARBA00048586"/>
    </source>
</evidence>
<reference evidence="18 19" key="1">
    <citation type="submission" date="2019-11" db="EMBL/GenBank/DDBJ databases">
        <title>P. haliotis isolates from Z. marina roots.</title>
        <authorList>
            <person name="Cohen M."/>
            <person name="Jospin G."/>
            <person name="Eisen J.A."/>
            <person name="Coil D.A."/>
        </authorList>
    </citation>
    <scope>NUCLEOTIDE SEQUENCE [LARGE SCALE GENOMIC DNA]</scope>
    <source>
        <strain evidence="18 19">UCD-MCMsp1aY</strain>
    </source>
</reference>
<dbReference type="Pfam" id="PF01066">
    <property type="entry name" value="CDP-OH_P_transf"/>
    <property type="match status" value="1"/>
</dbReference>
<evidence type="ECO:0000256" key="5">
    <source>
        <dbReference type="ARBA" id="ARBA00014944"/>
    </source>
</evidence>
<dbReference type="GO" id="GO:0046474">
    <property type="term" value="P:glycerophospholipid biosynthetic process"/>
    <property type="evidence" value="ECO:0007669"/>
    <property type="project" value="TreeGrafter"/>
</dbReference>
<keyword evidence="12" id="KW-0594">Phospholipid biosynthesis</keyword>
<feature type="transmembrane region" description="Helical" evidence="17">
    <location>
        <begin position="168"/>
        <end position="189"/>
    </location>
</feature>
<evidence type="ECO:0000256" key="10">
    <source>
        <dbReference type="ARBA" id="ARBA00023098"/>
    </source>
</evidence>
<name>A0A6N8FBG4_9GAMM</name>
<dbReference type="RefSeq" id="WP_155695295.1">
    <property type="nucleotide sequence ID" value="NZ_BAAAFQ010000004.1"/>
</dbReference>
<dbReference type="OrthoDB" id="9796672at2"/>
<feature type="transmembrane region" description="Helical" evidence="17">
    <location>
        <begin position="131"/>
        <end position="148"/>
    </location>
</feature>
<keyword evidence="7 16" id="KW-0808">Transferase</keyword>
<keyword evidence="11 17" id="KW-0472">Membrane</keyword>
<proteinExistence type="inferred from homology"/>
<protein>
    <recommendedName>
        <fullName evidence="5 15">CDP-diacylglycerol--glycerol-3-phosphate 3-phosphatidyltransferase</fullName>
        <ecNumber evidence="4 15">2.7.8.5</ecNumber>
    </recommendedName>
</protein>
<evidence type="ECO:0000256" key="12">
    <source>
        <dbReference type="ARBA" id="ARBA00023209"/>
    </source>
</evidence>
<feature type="transmembrane region" description="Helical" evidence="17">
    <location>
        <begin position="91"/>
        <end position="110"/>
    </location>
</feature>
<dbReference type="Proteomes" id="UP000439994">
    <property type="component" value="Unassembled WGS sequence"/>
</dbReference>
<evidence type="ECO:0000256" key="1">
    <source>
        <dbReference type="ARBA" id="ARBA00004141"/>
    </source>
</evidence>
<dbReference type="AlphaFoldDB" id="A0A6N8FBG4"/>
<evidence type="ECO:0000256" key="3">
    <source>
        <dbReference type="ARBA" id="ARBA00010441"/>
    </source>
</evidence>
<keyword evidence="8 17" id="KW-0812">Transmembrane</keyword>
<keyword evidence="13" id="KW-1208">Phospholipid metabolism</keyword>
<dbReference type="GO" id="GO:0005886">
    <property type="term" value="C:plasma membrane"/>
    <property type="evidence" value="ECO:0007669"/>
    <property type="project" value="TreeGrafter"/>
</dbReference>
<dbReference type="InterPro" id="IPR004570">
    <property type="entry name" value="Phosphatidylglycerol_P_synth"/>
</dbReference>
<keyword evidence="9 17" id="KW-1133">Transmembrane helix</keyword>
<accession>A0A6N8FBG4</accession>
<dbReference type="PROSITE" id="PS00379">
    <property type="entry name" value="CDP_ALCOHOL_P_TRANSF"/>
    <property type="match status" value="1"/>
</dbReference>
<evidence type="ECO:0000256" key="16">
    <source>
        <dbReference type="RuleBase" id="RU003750"/>
    </source>
</evidence>
<dbReference type="InterPro" id="IPR043130">
    <property type="entry name" value="CDP-OH_PTrfase_TM_dom"/>
</dbReference>
<keyword evidence="10" id="KW-0443">Lipid metabolism</keyword>
<keyword evidence="6" id="KW-0444">Lipid biosynthesis</keyword>
<dbReference type="Gene3D" id="1.20.120.1760">
    <property type="match status" value="1"/>
</dbReference>
<dbReference type="NCBIfam" id="TIGR00560">
    <property type="entry name" value="pgsA"/>
    <property type="match status" value="1"/>
</dbReference>
<comment type="caution">
    <text evidence="18">The sequence shown here is derived from an EMBL/GenBank/DDBJ whole genome shotgun (WGS) entry which is preliminary data.</text>
</comment>
<evidence type="ECO:0000313" key="18">
    <source>
        <dbReference type="EMBL" id="MUH72092.1"/>
    </source>
</evidence>
<dbReference type="InterPro" id="IPR050324">
    <property type="entry name" value="CDP-alcohol_PTase-I"/>
</dbReference>
<dbReference type="EC" id="2.7.8.5" evidence="4 15"/>
<dbReference type="PANTHER" id="PTHR14269:SF62">
    <property type="entry name" value="CDP-DIACYLGLYCEROL--GLYCEROL-3-PHOSPHATE 3-PHOSPHATIDYLTRANSFERASE 1, CHLOROPLASTIC"/>
    <property type="match status" value="1"/>
</dbReference>
<dbReference type="EMBL" id="WOCD01000003">
    <property type="protein sequence ID" value="MUH72092.1"/>
    <property type="molecule type" value="Genomic_DNA"/>
</dbReference>
<dbReference type="InterPro" id="IPR048254">
    <property type="entry name" value="CDP_ALCOHOL_P_TRANSF_CS"/>
</dbReference>
<comment type="subcellular location">
    <subcellularLocation>
        <location evidence="1">Membrane</location>
        <topology evidence="1">Multi-pass membrane protein</topology>
    </subcellularLocation>
</comment>
<comment type="catalytic activity">
    <reaction evidence="14">
        <text>a CDP-1,2-diacyl-sn-glycerol + sn-glycerol 3-phosphate = a 1,2-diacyl-sn-glycero-3-phospho-(1'-sn-glycero-3'-phosphate) + CMP + H(+)</text>
        <dbReference type="Rhea" id="RHEA:12593"/>
        <dbReference type="ChEBI" id="CHEBI:15378"/>
        <dbReference type="ChEBI" id="CHEBI:57597"/>
        <dbReference type="ChEBI" id="CHEBI:58332"/>
        <dbReference type="ChEBI" id="CHEBI:60110"/>
        <dbReference type="ChEBI" id="CHEBI:60377"/>
        <dbReference type="EC" id="2.7.8.5"/>
    </reaction>
</comment>
<organism evidence="18 19">
    <name type="scientific">Psychrosphaera haliotis</name>
    <dbReference type="NCBI Taxonomy" id="555083"/>
    <lineage>
        <taxon>Bacteria</taxon>
        <taxon>Pseudomonadati</taxon>
        <taxon>Pseudomonadota</taxon>
        <taxon>Gammaproteobacteria</taxon>
        <taxon>Alteromonadales</taxon>
        <taxon>Pseudoalteromonadaceae</taxon>
        <taxon>Psychrosphaera</taxon>
    </lineage>
</organism>
<evidence type="ECO:0000256" key="8">
    <source>
        <dbReference type="ARBA" id="ARBA00022692"/>
    </source>
</evidence>
<evidence type="ECO:0000256" key="15">
    <source>
        <dbReference type="NCBIfam" id="TIGR00560"/>
    </source>
</evidence>
<evidence type="ECO:0000256" key="2">
    <source>
        <dbReference type="ARBA" id="ARBA00005042"/>
    </source>
</evidence>
<evidence type="ECO:0000313" key="19">
    <source>
        <dbReference type="Proteomes" id="UP000439994"/>
    </source>
</evidence>
<evidence type="ECO:0000256" key="6">
    <source>
        <dbReference type="ARBA" id="ARBA00022516"/>
    </source>
</evidence>
<dbReference type="PIRSF" id="PIRSF000847">
    <property type="entry name" value="Phos_ph_gly_syn"/>
    <property type="match status" value="1"/>
</dbReference>